<protein>
    <submittedName>
        <fullName evidence="1">Uncharacterized protein</fullName>
    </submittedName>
</protein>
<gene>
    <name evidence="1" type="ORF">P154DRAFT_584800</name>
</gene>
<evidence type="ECO:0000313" key="1">
    <source>
        <dbReference type="EMBL" id="KAF2008181.1"/>
    </source>
</evidence>
<proteinExistence type="predicted"/>
<name>A0A6A5X5P6_9PLEO</name>
<reference evidence="1" key="1">
    <citation type="journal article" date="2020" name="Stud. Mycol.">
        <title>101 Dothideomycetes genomes: a test case for predicting lifestyles and emergence of pathogens.</title>
        <authorList>
            <person name="Haridas S."/>
            <person name="Albert R."/>
            <person name="Binder M."/>
            <person name="Bloem J."/>
            <person name="Labutti K."/>
            <person name="Salamov A."/>
            <person name="Andreopoulos B."/>
            <person name="Baker S."/>
            <person name="Barry K."/>
            <person name="Bills G."/>
            <person name="Bluhm B."/>
            <person name="Cannon C."/>
            <person name="Castanera R."/>
            <person name="Culley D."/>
            <person name="Daum C."/>
            <person name="Ezra D."/>
            <person name="Gonzalez J."/>
            <person name="Henrissat B."/>
            <person name="Kuo A."/>
            <person name="Liang C."/>
            <person name="Lipzen A."/>
            <person name="Lutzoni F."/>
            <person name="Magnuson J."/>
            <person name="Mondo S."/>
            <person name="Nolan M."/>
            <person name="Ohm R."/>
            <person name="Pangilinan J."/>
            <person name="Park H.-J."/>
            <person name="Ramirez L."/>
            <person name="Alfaro M."/>
            <person name="Sun H."/>
            <person name="Tritt A."/>
            <person name="Yoshinaga Y."/>
            <person name="Zwiers L.-H."/>
            <person name="Turgeon B."/>
            <person name="Goodwin S."/>
            <person name="Spatafora J."/>
            <person name="Crous P."/>
            <person name="Grigoriev I."/>
        </authorList>
    </citation>
    <scope>NUCLEOTIDE SEQUENCE</scope>
    <source>
        <strain evidence="1">CBS 123094</strain>
    </source>
</reference>
<evidence type="ECO:0000313" key="2">
    <source>
        <dbReference type="Proteomes" id="UP000799779"/>
    </source>
</evidence>
<dbReference type="OrthoDB" id="5410795at2759"/>
<dbReference type="AlphaFoldDB" id="A0A6A5X5P6"/>
<dbReference type="EMBL" id="ML977556">
    <property type="protein sequence ID" value="KAF2008181.1"/>
    <property type="molecule type" value="Genomic_DNA"/>
</dbReference>
<sequence>MASMFQKPLKSIVRKANRYLEGSEIEKLLKPNKRGEWSDHEIQHLIELREQRLPLKSIGMWLRRTSPSVQKKLWELRDTISGPGTVEGPQALPPGLQEILFYTRLTAVWEALLKSDMTQTWREALQEKSKEEWLSIVSAGIPQDVKNVLGGLRPPTWDELESLPLIDTNDAGMYARLVTSRHKFQMVTDRHLYVGSASKYGGGLNHRIDEHTRKMKRKHESRLQSDIRKKRLEKNGRFITLMVVKMDSPDNDVVLDVRRTVVLAEAILTVWLNALQDPSEDLQSVSPWDSQTLQYTGWASHNPLLVDVVLPFDGNREM</sequence>
<keyword evidence="2" id="KW-1185">Reference proteome</keyword>
<accession>A0A6A5X5P6</accession>
<organism evidence="1 2">
    <name type="scientific">Amniculicola lignicola CBS 123094</name>
    <dbReference type="NCBI Taxonomy" id="1392246"/>
    <lineage>
        <taxon>Eukaryota</taxon>
        <taxon>Fungi</taxon>
        <taxon>Dikarya</taxon>
        <taxon>Ascomycota</taxon>
        <taxon>Pezizomycotina</taxon>
        <taxon>Dothideomycetes</taxon>
        <taxon>Pleosporomycetidae</taxon>
        <taxon>Pleosporales</taxon>
        <taxon>Amniculicolaceae</taxon>
        <taxon>Amniculicola</taxon>
    </lineage>
</organism>
<dbReference type="Proteomes" id="UP000799779">
    <property type="component" value="Unassembled WGS sequence"/>
</dbReference>